<dbReference type="SMART" id="SM00020">
    <property type="entry name" value="Tryp_SPc"/>
    <property type="match status" value="1"/>
</dbReference>
<keyword evidence="6" id="KW-1015">Disulfide bond</keyword>
<dbReference type="PANTHER" id="PTHR24264">
    <property type="entry name" value="TRYPSIN-RELATED"/>
    <property type="match status" value="1"/>
</dbReference>
<dbReference type="InterPro" id="IPR001254">
    <property type="entry name" value="Trypsin_dom"/>
</dbReference>
<dbReference type="SMR" id="A0A7M7Q8E4"/>
<evidence type="ECO:0000256" key="2">
    <source>
        <dbReference type="ARBA" id="ARBA00022525"/>
    </source>
</evidence>
<dbReference type="CDD" id="cd00190">
    <property type="entry name" value="Tryp_SPc"/>
    <property type="match status" value="1"/>
</dbReference>
<dbReference type="PROSITE" id="PS50240">
    <property type="entry name" value="TRYPSIN_DOM"/>
    <property type="match status" value="1"/>
</dbReference>
<dbReference type="GO" id="GO:0005615">
    <property type="term" value="C:extracellular space"/>
    <property type="evidence" value="ECO:0007669"/>
    <property type="project" value="TreeGrafter"/>
</dbReference>
<dbReference type="KEGG" id="nvi:100122041"/>
<dbReference type="PROSITE" id="PS00134">
    <property type="entry name" value="TRYPSIN_HIS"/>
    <property type="match status" value="1"/>
</dbReference>
<dbReference type="SUPFAM" id="SSF50494">
    <property type="entry name" value="Trypsin-like serine proteases"/>
    <property type="match status" value="1"/>
</dbReference>
<dbReference type="InterPro" id="IPR033116">
    <property type="entry name" value="TRYPSIN_SER"/>
</dbReference>
<dbReference type="PRINTS" id="PR00722">
    <property type="entry name" value="CHYMOTRYPSIN"/>
</dbReference>
<dbReference type="EnsemblMetazoa" id="XM_031925670">
    <property type="protein sequence ID" value="XP_031781530"/>
    <property type="gene ID" value="LOC100122041"/>
</dbReference>
<comment type="subcellular location">
    <subcellularLocation>
        <location evidence="1">Secreted</location>
        <location evidence="1">Extracellular space</location>
    </subcellularLocation>
</comment>
<dbReference type="Pfam" id="PF00089">
    <property type="entry name" value="Trypsin"/>
    <property type="match status" value="1"/>
</dbReference>
<dbReference type="AlphaFoldDB" id="A0A7M7Q8E4"/>
<dbReference type="InterPro" id="IPR018114">
    <property type="entry name" value="TRYPSIN_HIS"/>
</dbReference>
<evidence type="ECO:0000256" key="7">
    <source>
        <dbReference type="ARBA" id="ARBA00044036"/>
    </source>
</evidence>
<reference evidence="10" key="1">
    <citation type="submission" date="2021-01" db="UniProtKB">
        <authorList>
            <consortium name="EnsemblMetazoa"/>
        </authorList>
    </citation>
    <scope>IDENTIFICATION</scope>
</reference>
<evidence type="ECO:0000256" key="3">
    <source>
        <dbReference type="ARBA" id="ARBA00022670"/>
    </source>
</evidence>
<dbReference type="PROSITE" id="PS00135">
    <property type="entry name" value="TRYPSIN_SER"/>
    <property type="match status" value="1"/>
</dbReference>
<organism evidence="10 11">
    <name type="scientific">Nasonia vitripennis</name>
    <name type="common">Parasitic wasp</name>
    <dbReference type="NCBI Taxonomy" id="7425"/>
    <lineage>
        <taxon>Eukaryota</taxon>
        <taxon>Metazoa</taxon>
        <taxon>Ecdysozoa</taxon>
        <taxon>Arthropoda</taxon>
        <taxon>Hexapoda</taxon>
        <taxon>Insecta</taxon>
        <taxon>Pterygota</taxon>
        <taxon>Neoptera</taxon>
        <taxon>Endopterygota</taxon>
        <taxon>Hymenoptera</taxon>
        <taxon>Apocrita</taxon>
        <taxon>Proctotrupomorpha</taxon>
        <taxon>Chalcidoidea</taxon>
        <taxon>Pteromalidae</taxon>
        <taxon>Pteromalinae</taxon>
        <taxon>Nasonia</taxon>
    </lineage>
</organism>
<evidence type="ECO:0000256" key="4">
    <source>
        <dbReference type="ARBA" id="ARBA00022801"/>
    </source>
</evidence>
<dbReference type="InterPro" id="IPR043504">
    <property type="entry name" value="Peptidase_S1_PA_chymotrypsin"/>
</dbReference>
<evidence type="ECO:0000313" key="10">
    <source>
        <dbReference type="EnsemblMetazoa" id="XP_031781530"/>
    </source>
</evidence>
<protein>
    <recommendedName>
        <fullName evidence="7">chymotrypsin</fullName>
        <ecNumber evidence="7">3.4.21.1</ecNumber>
    </recommendedName>
</protein>
<dbReference type="GO" id="GO:0004252">
    <property type="term" value="F:serine-type endopeptidase activity"/>
    <property type="evidence" value="ECO:0007669"/>
    <property type="project" value="UniProtKB-EC"/>
</dbReference>
<dbReference type="Gene3D" id="2.40.10.10">
    <property type="entry name" value="Trypsin-like serine proteases"/>
    <property type="match status" value="2"/>
</dbReference>
<keyword evidence="4 8" id="KW-0378">Hydrolase</keyword>
<dbReference type="InterPro" id="IPR009003">
    <property type="entry name" value="Peptidase_S1_PA"/>
</dbReference>
<evidence type="ECO:0000256" key="1">
    <source>
        <dbReference type="ARBA" id="ARBA00004239"/>
    </source>
</evidence>
<dbReference type="PANTHER" id="PTHR24264:SF65">
    <property type="entry name" value="SRCR DOMAIN-CONTAINING PROTEIN"/>
    <property type="match status" value="1"/>
</dbReference>
<name>A0A7M7Q8E4_NASVI</name>
<evidence type="ECO:0000313" key="11">
    <source>
        <dbReference type="Proteomes" id="UP000002358"/>
    </source>
</evidence>
<evidence type="ECO:0000256" key="6">
    <source>
        <dbReference type="ARBA" id="ARBA00023157"/>
    </source>
</evidence>
<dbReference type="GO" id="GO:0016485">
    <property type="term" value="P:protein processing"/>
    <property type="evidence" value="ECO:0007669"/>
    <property type="project" value="UniProtKB-ARBA"/>
</dbReference>
<keyword evidence="3 8" id="KW-0645">Protease</keyword>
<dbReference type="RefSeq" id="XP_031781530.1">
    <property type="nucleotide sequence ID" value="XM_031925670.1"/>
</dbReference>
<feature type="domain" description="Peptidase S1" evidence="9">
    <location>
        <begin position="77"/>
        <end position="317"/>
    </location>
</feature>
<dbReference type="GeneID" id="100122041"/>
<keyword evidence="2" id="KW-0964">Secreted</keyword>
<dbReference type="FunFam" id="2.40.10.10:FF:000047">
    <property type="entry name" value="Trypsin eta"/>
    <property type="match status" value="1"/>
</dbReference>
<accession>A0A7M7Q8E4</accession>
<dbReference type="InParanoid" id="A0A7M7Q8E4"/>
<sequence length="319" mass="34399">ISASSRQCLSNSQSCFAYWLLPPQVSSNPLLVYYQIKNIFYHICWNNVYYITQLTQNFTTARLHFGLRVPYGGVSRIVGGQEADRAEFPHQVTLQWGNAPFLNHLCGGSILSHQWVLTAGHCPLAVTGRTLYVKAGKHSMKTTEKTEQLSKVSAIFIHDKYPGNVAPYDIALLKLEKPLVYDESVQPIALPKASSDVDGEVVLSGWGSVSSSGMGTPDILQKVKLPVVDLATCKEALERLVGPSPLHESNVCTGPLTGGVSACSGDSGGPLIKVLGNGKPEVIGVVSWGIIPCGTTGAPSVYTRVSSYIDWINDIIAKN</sequence>
<evidence type="ECO:0000256" key="8">
    <source>
        <dbReference type="RuleBase" id="RU363034"/>
    </source>
</evidence>
<evidence type="ECO:0000256" key="5">
    <source>
        <dbReference type="ARBA" id="ARBA00022825"/>
    </source>
</evidence>
<dbReference type="InterPro" id="IPR050127">
    <property type="entry name" value="Serine_Proteases_S1"/>
</dbReference>
<keyword evidence="11" id="KW-1185">Reference proteome</keyword>
<proteinExistence type="predicted"/>
<keyword evidence="5 8" id="KW-0720">Serine protease</keyword>
<evidence type="ECO:0000259" key="9">
    <source>
        <dbReference type="PROSITE" id="PS50240"/>
    </source>
</evidence>
<dbReference type="EC" id="3.4.21.1" evidence="7"/>
<dbReference type="Proteomes" id="UP000002358">
    <property type="component" value="Chromosome 1"/>
</dbReference>
<dbReference type="InterPro" id="IPR001314">
    <property type="entry name" value="Peptidase_S1A"/>
</dbReference>